<keyword evidence="4" id="KW-1185">Reference proteome</keyword>
<comment type="caution">
    <text evidence="3">The sequence shown here is derived from an EMBL/GenBank/DDBJ whole genome shotgun (WGS) entry which is preliminary data.</text>
</comment>
<evidence type="ECO:0000256" key="2">
    <source>
        <dbReference type="SAM" id="SignalP"/>
    </source>
</evidence>
<accession>A0A7Z0QPM7</accession>
<evidence type="ECO:0000313" key="3">
    <source>
        <dbReference type="EMBL" id="NYZ61666.1"/>
    </source>
</evidence>
<dbReference type="Proteomes" id="UP000589896">
    <property type="component" value="Unassembled WGS sequence"/>
</dbReference>
<evidence type="ECO:0000256" key="1">
    <source>
        <dbReference type="SAM" id="MobiDB-lite"/>
    </source>
</evidence>
<feature type="region of interest" description="Disordered" evidence="1">
    <location>
        <begin position="72"/>
        <end position="92"/>
    </location>
</feature>
<feature type="region of interest" description="Disordered" evidence="1">
    <location>
        <begin position="116"/>
        <end position="144"/>
    </location>
</feature>
<feature type="compositionally biased region" description="Pro residues" evidence="1">
    <location>
        <begin position="135"/>
        <end position="144"/>
    </location>
</feature>
<reference evidence="3 4" key="1">
    <citation type="submission" date="2020-07" db="EMBL/GenBank/DDBJ databases">
        <title>isolation of Luteimonas sp. SJ-16.</title>
        <authorList>
            <person name="Huang X.-X."/>
            <person name="Xu L."/>
            <person name="Sun J.-Q."/>
        </authorList>
    </citation>
    <scope>NUCLEOTIDE SEQUENCE [LARGE SCALE GENOMIC DNA]</scope>
    <source>
        <strain evidence="3 4">SJ-16</strain>
    </source>
</reference>
<dbReference type="AlphaFoldDB" id="A0A7Z0QPM7"/>
<dbReference type="EMBL" id="JACCJZ010000005">
    <property type="protein sequence ID" value="NYZ61666.1"/>
    <property type="molecule type" value="Genomic_DNA"/>
</dbReference>
<dbReference type="Pfam" id="PF11304">
    <property type="entry name" value="DUF3106"/>
    <property type="match status" value="1"/>
</dbReference>
<gene>
    <name evidence="3" type="ORF">H0E82_02635</name>
</gene>
<feature type="signal peptide" evidence="2">
    <location>
        <begin position="1"/>
        <end position="22"/>
    </location>
</feature>
<name>A0A7Z0QPM7_9GAMM</name>
<organism evidence="3 4">
    <name type="scientific">Luteimonas deserti</name>
    <dbReference type="NCBI Taxonomy" id="2752306"/>
    <lineage>
        <taxon>Bacteria</taxon>
        <taxon>Pseudomonadati</taxon>
        <taxon>Pseudomonadota</taxon>
        <taxon>Gammaproteobacteria</taxon>
        <taxon>Lysobacterales</taxon>
        <taxon>Lysobacteraceae</taxon>
        <taxon>Luteimonas</taxon>
    </lineage>
</organism>
<sequence length="144" mass="16814">MFRIRLSALLLSGLLLAGAASAQTAVSTPPAWDQLTPAQRDQLLAPMRDRWEHADPAERRRMLDHAGRWQAMTPAQREHARQGMHHWKRLSPEKREEARALYGRLRTLPEAERAALRERWRQMTPEQRRQWAEANPPPREPPPR</sequence>
<keyword evidence="2" id="KW-0732">Signal</keyword>
<evidence type="ECO:0000313" key="4">
    <source>
        <dbReference type="Proteomes" id="UP000589896"/>
    </source>
</evidence>
<proteinExistence type="predicted"/>
<feature type="compositionally biased region" description="Basic and acidic residues" evidence="1">
    <location>
        <begin position="116"/>
        <end position="131"/>
    </location>
</feature>
<dbReference type="RefSeq" id="WP_180543436.1">
    <property type="nucleotide sequence ID" value="NZ_JACCJZ010000005.1"/>
</dbReference>
<protein>
    <submittedName>
        <fullName evidence="3">DUF3106 domain-containing protein</fullName>
    </submittedName>
</protein>
<dbReference type="InterPro" id="IPR021455">
    <property type="entry name" value="DUF3106"/>
</dbReference>
<feature type="chain" id="PRO_5031242227" evidence="2">
    <location>
        <begin position="23"/>
        <end position="144"/>
    </location>
</feature>